<dbReference type="OrthoDB" id="10669089at2759"/>
<dbReference type="EMBL" id="MU251391">
    <property type="protein sequence ID" value="KAG9237224.1"/>
    <property type="molecule type" value="Genomic_DNA"/>
</dbReference>
<dbReference type="Proteomes" id="UP000824998">
    <property type="component" value="Unassembled WGS sequence"/>
</dbReference>
<dbReference type="AlphaFoldDB" id="A0A9P8C7Y9"/>
<gene>
    <name evidence="2" type="ORF">BJ875DRAFT_438686</name>
</gene>
<evidence type="ECO:0000313" key="3">
    <source>
        <dbReference type="Proteomes" id="UP000824998"/>
    </source>
</evidence>
<organism evidence="2 3">
    <name type="scientific">Amylocarpus encephaloides</name>
    <dbReference type="NCBI Taxonomy" id="45428"/>
    <lineage>
        <taxon>Eukaryota</taxon>
        <taxon>Fungi</taxon>
        <taxon>Dikarya</taxon>
        <taxon>Ascomycota</taxon>
        <taxon>Pezizomycotina</taxon>
        <taxon>Leotiomycetes</taxon>
        <taxon>Helotiales</taxon>
        <taxon>Helotiales incertae sedis</taxon>
        <taxon>Amylocarpus</taxon>
    </lineage>
</organism>
<proteinExistence type="predicted"/>
<name>A0A9P8C7Y9_9HELO</name>
<keyword evidence="3" id="KW-1185">Reference proteome</keyword>
<protein>
    <recommendedName>
        <fullName evidence="4">BZIP domain-containing protein</fullName>
    </recommendedName>
</protein>
<comment type="caution">
    <text evidence="2">The sequence shown here is derived from an EMBL/GenBank/DDBJ whole genome shotgun (WGS) entry which is preliminary data.</text>
</comment>
<feature type="compositionally biased region" description="Basic and acidic residues" evidence="1">
    <location>
        <begin position="13"/>
        <end position="29"/>
    </location>
</feature>
<feature type="region of interest" description="Disordered" evidence="1">
    <location>
        <begin position="1"/>
        <end position="54"/>
    </location>
</feature>
<evidence type="ECO:0008006" key="4">
    <source>
        <dbReference type="Google" id="ProtNLM"/>
    </source>
</evidence>
<feature type="region of interest" description="Disordered" evidence="1">
    <location>
        <begin position="261"/>
        <end position="282"/>
    </location>
</feature>
<reference evidence="2" key="1">
    <citation type="journal article" date="2021" name="IMA Fungus">
        <title>Genomic characterization of three marine fungi, including Emericellopsis atlantica sp. nov. with signatures of a generalist lifestyle and marine biomass degradation.</title>
        <authorList>
            <person name="Hagestad O.C."/>
            <person name="Hou L."/>
            <person name="Andersen J.H."/>
            <person name="Hansen E.H."/>
            <person name="Altermark B."/>
            <person name="Li C."/>
            <person name="Kuhnert E."/>
            <person name="Cox R.J."/>
            <person name="Crous P.W."/>
            <person name="Spatafora J.W."/>
            <person name="Lail K."/>
            <person name="Amirebrahimi M."/>
            <person name="Lipzen A."/>
            <person name="Pangilinan J."/>
            <person name="Andreopoulos W."/>
            <person name="Hayes R.D."/>
            <person name="Ng V."/>
            <person name="Grigoriev I.V."/>
            <person name="Jackson S.A."/>
            <person name="Sutton T.D.S."/>
            <person name="Dobson A.D.W."/>
            <person name="Rama T."/>
        </authorList>
    </citation>
    <scope>NUCLEOTIDE SEQUENCE</scope>
    <source>
        <strain evidence="2">TRa018bII</strain>
    </source>
</reference>
<evidence type="ECO:0000313" key="2">
    <source>
        <dbReference type="EMBL" id="KAG9237224.1"/>
    </source>
</evidence>
<evidence type="ECO:0000256" key="1">
    <source>
        <dbReference type="SAM" id="MobiDB-lite"/>
    </source>
</evidence>
<accession>A0A9P8C7Y9</accession>
<sequence>MGSRGRPSLKLSSEARLERRRAQLAESQRKCRARKRMNTGGSCSGGSPKSPEAEVTESINGCMKNVGVRRSLGVDSRSNLHQTQDTAREGVVVSVIAPASHSVQDNPASKAHFAAMKTEQAVLIEGSTDTGVFQAFSPNTEIWKDGFGSEGIDAEYPDDPYDQIFVDSAYGASIGGTMPDLEFGTTAIANEEFSPTSDVLTDSLLCSSESSPSYETGNLGSLPDDDFSLFDSDLSLLPCTWDSPLPDHGTTDEFSTSFHCPPGEILGGHQTTDDNHSPFPPFDTSAADYQTCHWQIDGGGDASAHLTKD</sequence>